<dbReference type="KEGG" id="kyr:CVV65_07315"/>
<feature type="transmembrane region" description="Helical" evidence="1">
    <location>
        <begin position="146"/>
        <end position="168"/>
    </location>
</feature>
<evidence type="ECO:0000256" key="1">
    <source>
        <dbReference type="SAM" id="Phobius"/>
    </source>
</evidence>
<evidence type="ECO:0000313" key="3">
    <source>
        <dbReference type="Proteomes" id="UP000231932"/>
    </source>
</evidence>
<evidence type="ECO:0008006" key="4">
    <source>
        <dbReference type="Google" id="ProtNLM"/>
    </source>
</evidence>
<organism evidence="2 3">
    <name type="scientific">Kyrpidia spormannii</name>
    <dbReference type="NCBI Taxonomy" id="2055160"/>
    <lineage>
        <taxon>Bacteria</taxon>
        <taxon>Bacillati</taxon>
        <taxon>Bacillota</taxon>
        <taxon>Bacilli</taxon>
        <taxon>Bacillales</taxon>
        <taxon>Alicyclobacillaceae</taxon>
        <taxon>Kyrpidia</taxon>
    </lineage>
</organism>
<dbReference type="RefSeq" id="WP_100667568.1">
    <property type="nucleotide sequence ID" value="NZ_CP024955.1"/>
</dbReference>
<keyword evidence="3" id="KW-1185">Reference proteome</keyword>
<gene>
    <name evidence="2" type="ORF">CVV65_07315</name>
</gene>
<dbReference type="AlphaFoldDB" id="A0A2K8N7G7"/>
<dbReference type="Proteomes" id="UP000231932">
    <property type="component" value="Chromosome"/>
</dbReference>
<accession>A0A2K8N7G7</accession>
<evidence type="ECO:0000313" key="2">
    <source>
        <dbReference type="EMBL" id="ATY84757.1"/>
    </source>
</evidence>
<keyword evidence="1" id="KW-0812">Transmembrane</keyword>
<protein>
    <recommendedName>
        <fullName evidence="4">DUF2953 domain-containing protein</fullName>
    </recommendedName>
</protein>
<dbReference type="OrthoDB" id="1683589at2"/>
<dbReference type="InterPro" id="IPR021338">
    <property type="entry name" value="DUF2953"/>
</dbReference>
<proteinExistence type="predicted"/>
<keyword evidence="1" id="KW-0472">Membrane</keyword>
<name>A0A2K8N7G7_9BACL</name>
<sequence length="229" mass="25486">MSAWIWILGAFFIIGVVVGLAAISPVVVQLHYVHHQGADRVTVDFQGLWGIITKHWVLGGEEALQTVVERAVEGARKLDEGPGASEPAKAGPEEGLWAWRRYADTGKRIARLWRTQEGARHALTNFLKRVHIKTWRANVRIGTGEAASTGVVVGVLWSFFYVMAALLARRVRLVSPEARVDPDFQRRLIEVEFEGIAQFRAGQAIRAGVAMAIALWKEGLLWRITQSKT</sequence>
<reference evidence="3" key="1">
    <citation type="submission" date="2017-11" db="EMBL/GenBank/DDBJ databases">
        <title>Complete Genome Sequence of Kyrpidia sp. Strain EA-1, a thermophilic, hydrogen-oxidizing Bacterium, isolated from the Azores.</title>
        <authorList>
            <person name="Reiner J.E."/>
            <person name="Lapp C.J."/>
            <person name="Bunk B."/>
            <person name="Gescher J."/>
        </authorList>
    </citation>
    <scope>NUCLEOTIDE SEQUENCE [LARGE SCALE GENOMIC DNA]</scope>
    <source>
        <strain evidence="3">EA-1</strain>
    </source>
</reference>
<keyword evidence="1" id="KW-1133">Transmembrane helix</keyword>
<dbReference type="Pfam" id="PF11167">
    <property type="entry name" value="DUF2953"/>
    <property type="match status" value="1"/>
</dbReference>
<dbReference type="EMBL" id="CP024955">
    <property type="protein sequence ID" value="ATY84757.1"/>
    <property type="molecule type" value="Genomic_DNA"/>
</dbReference>